<dbReference type="InterPro" id="IPR052017">
    <property type="entry name" value="TSUP"/>
</dbReference>
<feature type="transmembrane region" description="Helical" evidence="8">
    <location>
        <begin position="189"/>
        <end position="207"/>
    </location>
</feature>
<dbReference type="PATRIC" id="fig|1121448.10.peg.1763"/>
<feature type="transmembrane region" description="Helical" evidence="8">
    <location>
        <begin position="69"/>
        <end position="88"/>
    </location>
</feature>
<proteinExistence type="inferred from homology"/>
<keyword evidence="10" id="KW-1185">Reference proteome</keyword>
<dbReference type="InterPro" id="IPR002781">
    <property type="entry name" value="TM_pro_TauE-like"/>
</dbReference>
<evidence type="ECO:0000256" key="3">
    <source>
        <dbReference type="ARBA" id="ARBA00022448"/>
    </source>
</evidence>
<dbReference type="eggNOG" id="COG0730">
    <property type="taxonomic scope" value="Bacteria"/>
</dbReference>
<evidence type="ECO:0000256" key="4">
    <source>
        <dbReference type="ARBA" id="ARBA00022475"/>
    </source>
</evidence>
<accession>T2GBV5</accession>
<dbReference type="Proteomes" id="UP000016587">
    <property type="component" value="Chromosome"/>
</dbReference>
<evidence type="ECO:0000256" key="8">
    <source>
        <dbReference type="RuleBase" id="RU363041"/>
    </source>
</evidence>
<evidence type="ECO:0000313" key="9">
    <source>
        <dbReference type="EMBL" id="AGW13591.1"/>
    </source>
</evidence>
<name>T2GBV5_MEGG1</name>
<reference evidence="9 10" key="1">
    <citation type="journal article" date="2013" name="J. Bacteriol.">
        <title>Roles of HynAB and Ech, the only two hydrogenases found in the model sulfate reducer Desulfovibrio gigas.</title>
        <authorList>
            <person name="Morais-Silva F.O."/>
            <person name="Santos C.I."/>
            <person name="Rodrigues R."/>
            <person name="Pereira I.A."/>
            <person name="Rodrigues-Pousada C."/>
        </authorList>
    </citation>
    <scope>NUCLEOTIDE SEQUENCE [LARGE SCALE GENOMIC DNA]</scope>
    <source>
        <strain evidence="10">ATCC 19364 / DSM 1382 / NCIMB 9332 / VKM B-1759</strain>
    </source>
</reference>
<dbReference type="GO" id="GO:0005886">
    <property type="term" value="C:plasma membrane"/>
    <property type="evidence" value="ECO:0007669"/>
    <property type="project" value="UniProtKB-SubCell"/>
</dbReference>
<keyword evidence="5 8" id="KW-0812">Transmembrane</keyword>
<feature type="transmembrane region" description="Helical" evidence="8">
    <location>
        <begin position="95"/>
        <end position="112"/>
    </location>
</feature>
<dbReference type="KEGG" id="dgg:DGI_1792"/>
<comment type="similarity">
    <text evidence="2 8">Belongs to the 4-toluene sulfonate uptake permease (TSUP) (TC 2.A.102) family.</text>
</comment>
<evidence type="ECO:0000256" key="5">
    <source>
        <dbReference type="ARBA" id="ARBA00022692"/>
    </source>
</evidence>
<dbReference type="OrthoDB" id="7843147at2"/>
<dbReference type="HOGENOM" id="CLU_054750_5_5_7"/>
<evidence type="ECO:0000256" key="1">
    <source>
        <dbReference type="ARBA" id="ARBA00004651"/>
    </source>
</evidence>
<gene>
    <name evidence="9" type="ORF">DGI_1792</name>
</gene>
<evidence type="ECO:0000313" key="10">
    <source>
        <dbReference type="Proteomes" id="UP000016587"/>
    </source>
</evidence>
<feature type="transmembrane region" description="Helical" evidence="8">
    <location>
        <begin position="165"/>
        <end position="183"/>
    </location>
</feature>
<dbReference type="EMBL" id="CP006585">
    <property type="protein sequence ID" value="AGW13591.1"/>
    <property type="molecule type" value="Genomic_DNA"/>
</dbReference>
<organism evidence="9 10">
    <name type="scientific">Megalodesulfovibrio gigas (strain ATCC 19364 / DSM 1382 / NCIMB 9332 / VKM B-1759)</name>
    <name type="common">Desulfovibrio gigas</name>
    <dbReference type="NCBI Taxonomy" id="1121448"/>
    <lineage>
        <taxon>Bacteria</taxon>
        <taxon>Pseudomonadati</taxon>
        <taxon>Thermodesulfobacteriota</taxon>
        <taxon>Desulfovibrionia</taxon>
        <taxon>Desulfovibrionales</taxon>
        <taxon>Desulfovibrionaceae</taxon>
        <taxon>Megalodesulfovibrio</taxon>
    </lineage>
</organism>
<protein>
    <recommendedName>
        <fullName evidence="8">Probable membrane transporter protein</fullName>
    </recommendedName>
</protein>
<feature type="transmembrane region" description="Helical" evidence="8">
    <location>
        <begin position="219"/>
        <end position="241"/>
    </location>
</feature>
<dbReference type="RefSeq" id="WP_021760466.1">
    <property type="nucleotide sequence ID" value="NC_022444.1"/>
</dbReference>
<keyword evidence="7 8" id="KW-0472">Membrane</keyword>
<evidence type="ECO:0000256" key="6">
    <source>
        <dbReference type="ARBA" id="ARBA00022989"/>
    </source>
</evidence>
<feature type="transmembrane region" description="Helical" evidence="8">
    <location>
        <begin position="44"/>
        <end position="63"/>
    </location>
</feature>
<dbReference type="AlphaFoldDB" id="T2GBV5"/>
<keyword evidence="3" id="KW-0813">Transport</keyword>
<keyword evidence="4 8" id="KW-1003">Cell membrane</keyword>
<reference evidence="10" key="2">
    <citation type="submission" date="2013-07" db="EMBL/GenBank/DDBJ databases">
        <authorList>
            <person name="Morais-Silva F.O."/>
            <person name="Rezende A.M."/>
            <person name="Pimentel C."/>
            <person name="Resende D.M."/>
            <person name="Santos C.I."/>
            <person name="Clemente C."/>
            <person name="de Oliveira L.M."/>
            <person name="da Silva S.M."/>
            <person name="Costa D.A."/>
            <person name="Varela-Raposo A."/>
            <person name="Horacio E.C.A."/>
            <person name="Matos M."/>
            <person name="Flores O."/>
            <person name="Ruiz J.C."/>
            <person name="Rodrigues-Pousada C."/>
        </authorList>
    </citation>
    <scope>NUCLEOTIDE SEQUENCE [LARGE SCALE GENOMIC DNA]</scope>
    <source>
        <strain evidence="10">ATCC 19364 / DSM 1382 / NCIMB 9332 / VKM B-1759</strain>
    </source>
</reference>
<evidence type="ECO:0000256" key="2">
    <source>
        <dbReference type="ARBA" id="ARBA00009142"/>
    </source>
</evidence>
<keyword evidence="6 8" id="KW-1133">Transmembrane helix</keyword>
<feature type="transmembrane region" description="Helical" evidence="8">
    <location>
        <begin position="124"/>
        <end position="153"/>
    </location>
</feature>
<dbReference type="Pfam" id="PF01925">
    <property type="entry name" value="TauE"/>
    <property type="match status" value="1"/>
</dbReference>
<comment type="subcellular location">
    <subcellularLocation>
        <location evidence="1 8">Cell membrane</location>
        <topology evidence="1 8">Multi-pass membrane protein</topology>
    </subcellularLocation>
</comment>
<dbReference type="PANTHER" id="PTHR30269:SF37">
    <property type="entry name" value="MEMBRANE TRANSPORTER PROTEIN"/>
    <property type="match status" value="1"/>
</dbReference>
<sequence>MFEAILLSCIAGFGSFTQGLAGVGVVLVALPLMALILDVKTVIVLVNLLALSINIVLGVHLFKHMRARHLIPLLVGAVPGIPAGVLVLKAVSPEVLQILLGLVLLGYAGYALSGLLSQRETRMAWAYVAGFLGGCLGGAITASGPPIIIYTALQPWTKDRIKATMIGFFLITTIAITAMHAATGMITPAVLSGYCSALPGLALGLWGGMRCYGRISDTVYRRIITYLLLILGIILLVKGLWHTLA</sequence>
<evidence type="ECO:0000256" key="7">
    <source>
        <dbReference type="ARBA" id="ARBA00023136"/>
    </source>
</evidence>
<dbReference type="PANTHER" id="PTHR30269">
    <property type="entry name" value="TRANSMEMBRANE PROTEIN YFCA"/>
    <property type="match status" value="1"/>
</dbReference>